<keyword evidence="4" id="KW-1185">Reference proteome</keyword>
<comment type="caution">
    <text evidence="3">The sequence shown here is derived from an EMBL/GenBank/DDBJ whole genome shotgun (WGS) entry which is preliminary data.</text>
</comment>
<feature type="region of interest" description="Disordered" evidence="1">
    <location>
        <begin position="259"/>
        <end position="278"/>
    </location>
</feature>
<protein>
    <submittedName>
        <fullName evidence="3">Uncharacterized protein</fullName>
    </submittedName>
</protein>
<gene>
    <name evidence="3" type="ORF">DMC30DRAFT_77530</name>
</gene>
<evidence type="ECO:0000313" key="3">
    <source>
        <dbReference type="EMBL" id="TNY23034.1"/>
    </source>
</evidence>
<feature type="region of interest" description="Disordered" evidence="1">
    <location>
        <begin position="285"/>
        <end position="398"/>
    </location>
</feature>
<feature type="transmembrane region" description="Helical" evidence="2">
    <location>
        <begin position="199"/>
        <end position="224"/>
    </location>
</feature>
<sequence>MRILDRFRRKDQGVVALADDEKGFRYEQDPTREPKERPAARKEVTNSRRRYIGNWAPHPGLIRGLRFVLFLLTSLSALTTAALCLSVVVYYNTHGPVIKPSWGSLIACIVFGLGTPFVLFGTMLVTPRILRRGSALDIVNQTRMELLLLFAVAAVWISGALALACDLRGQENCLWDGYWHYPKPSDFQDACDRINWSVALAYTTFGLTALQMALVWLIAIYILLCLDQDVLTEHANSMGSRAHLARRRALQQRQVLNAARQSGVSTMGPRRSSRSSSFAVIDEEEGTAPAPGPMSGGVIASRVLPPGATNGAPRALGAGPMMGGSAPSIAISGPEHHQRSRSSGSNVRFASDEEASSRTPPTPVSAREQDPFDDERGGYYGFDNEESLANGKDRHLRV</sequence>
<dbReference type="OrthoDB" id="2524732at2759"/>
<organism evidence="3 4">
    <name type="scientific">Rhodotorula diobovata</name>
    <dbReference type="NCBI Taxonomy" id="5288"/>
    <lineage>
        <taxon>Eukaryota</taxon>
        <taxon>Fungi</taxon>
        <taxon>Dikarya</taxon>
        <taxon>Basidiomycota</taxon>
        <taxon>Pucciniomycotina</taxon>
        <taxon>Microbotryomycetes</taxon>
        <taxon>Sporidiobolales</taxon>
        <taxon>Sporidiobolaceae</taxon>
        <taxon>Rhodotorula</taxon>
    </lineage>
</organism>
<keyword evidence="2" id="KW-0472">Membrane</keyword>
<feature type="transmembrane region" description="Helical" evidence="2">
    <location>
        <begin position="146"/>
        <end position="164"/>
    </location>
</feature>
<name>A0A5C5G3Z6_9BASI</name>
<dbReference type="AlphaFoldDB" id="A0A5C5G3Z6"/>
<evidence type="ECO:0000256" key="2">
    <source>
        <dbReference type="SAM" id="Phobius"/>
    </source>
</evidence>
<keyword evidence="2" id="KW-0812">Transmembrane</keyword>
<proteinExistence type="predicted"/>
<feature type="transmembrane region" description="Helical" evidence="2">
    <location>
        <begin position="102"/>
        <end position="125"/>
    </location>
</feature>
<dbReference type="EMBL" id="SOZI01000016">
    <property type="protein sequence ID" value="TNY23034.1"/>
    <property type="molecule type" value="Genomic_DNA"/>
</dbReference>
<feature type="region of interest" description="Disordered" evidence="1">
    <location>
        <begin position="26"/>
        <end position="45"/>
    </location>
</feature>
<evidence type="ECO:0000313" key="4">
    <source>
        <dbReference type="Proteomes" id="UP000311382"/>
    </source>
</evidence>
<evidence type="ECO:0000256" key="1">
    <source>
        <dbReference type="SAM" id="MobiDB-lite"/>
    </source>
</evidence>
<feature type="compositionally biased region" description="Basic and acidic residues" evidence="1">
    <location>
        <begin position="367"/>
        <end position="377"/>
    </location>
</feature>
<reference evidence="3 4" key="1">
    <citation type="submission" date="2019-03" db="EMBL/GenBank/DDBJ databases">
        <title>Rhodosporidium diobovatum UCD-FST 08-225 genome sequencing, assembly, and annotation.</title>
        <authorList>
            <person name="Fakankun I.U."/>
            <person name="Fristensky B."/>
            <person name="Levin D.B."/>
        </authorList>
    </citation>
    <scope>NUCLEOTIDE SEQUENCE [LARGE SCALE GENOMIC DNA]</scope>
    <source>
        <strain evidence="3 4">UCD-FST 08-225</strain>
    </source>
</reference>
<dbReference type="Proteomes" id="UP000311382">
    <property type="component" value="Unassembled WGS sequence"/>
</dbReference>
<keyword evidence="2" id="KW-1133">Transmembrane helix</keyword>
<accession>A0A5C5G3Z6</accession>
<feature type="transmembrane region" description="Helical" evidence="2">
    <location>
        <begin position="67"/>
        <end position="90"/>
    </location>
</feature>